<proteinExistence type="inferred from homology"/>
<reference evidence="11 12" key="1">
    <citation type="submission" date="2017-08" db="EMBL/GenBank/DDBJ databases">
        <title>Infants hospitalized years apart are colonized by the same room-sourced microbial strains.</title>
        <authorList>
            <person name="Brooks B."/>
            <person name="Olm M.R."/>
            <person name="Firek B.A."/>
            <person name="Baker R."/>
            <person name="Thomas B.C."/>
            <person name="Morowitz M.J."/>
            <person name="Banfield J.F."/>
        </authorList>
    </citation>
    <scope>NUCLEOTIDE SEQUENCE [LARGE SCALE GENOMIC DNA]</scope>
    <source>
        <strain evidence="11">S2_005_001_R2_27</strain>
    </source>
</reference>
<evidence type="ECO:0000256" key="7">
    <source>
        <dbReference type="HAMAP-Rule" id="MF_01201"/>
    </source>
</evidence>
<dbReference type="EMBL" id="QFQD01000006">
    <property type="protein sequence ID" value="PZQ84910.1"/>
    <property type="molecule type" value="Genomic_DNA"/>
</dbReference>
<dbReference type="Pfam" id="PF00842">
    <property type="entry name" value="Ala_racemase_C"/>
    <property type="match status" value="1"/>
</dbReference>
<feature type="domain" description="Alanine racemase C-terminal" evidence="10">
    <location>
        <begin position="247"/>
        <end position="373"/>
    </location>
</feature>
<comment type="pathway">
    <text evidence="7">Amino-acid biosynthesis; D-alanine biosynthesis; D-alanine from L-alanine: step 1/1.</text>
</comment>
<feature type="binding site" evidence="7 9">
    <location>
        <position position="316"/>
    </location>
    <ligand>
        <name>substrate</name>
    </ligand>
</feature>
<comment type="function">
    <text evidence="7">Catalyzes the interconversion of L-alanine and D-alanine. May also act on other amino acids.</text>
</comment>
<evidence type="ECO:0000256" key="3">
    <source>
        <dbReference type="ARBA" id="ARBA00007880"/>
    </source>
</evidence>
<evidence type="ECO:0000256" key="2">
    <source>
        <dbReference type="ARBA" id="ARBA00001933"/>
    </source>
</evidence>
<dbReference type="PANTHER" id="PTHR30511:SF0">
    <property type="entry name" value="ALANINE RACEMASE, CATABOLIC-RELATED"/>
    <property type="match status" value="1"/>
</dbReference>
<dbReference type="SUPFAM" id="SSF51419">
    <property type="entry name" value="PLP-binding barrel"/>
    <property type="match status" value="1"/>
</dbReference>
<sequence>MFGEISNDQLAIDTAPGILTIDLGALAANYRLLRQRVGAARVAGVVKADAYGLGALRVAPTLYAAGCRDFFVAQFSEAQAIRGVIGPEARLYVLNGLQPGAEWACAEAGIIPVLNSLDQVANWSAHARTRGDTLPALLQFDTGMSRLGLPPEEVETLLAEPARLEGVRVLHVMSHLASADEPESAQNGAQLAQMRRFAQAFAGVEMCFANSGGIFLGAEYHGTLVRPGIALYGGAPTMGVPNPMAPVVRLDVRVVQTRTVPAGAKVGYGGVHVAAREMRLATIAAGYADGLLRSLSDRGAAYLGGVRLPIVGRVSMDSLTLDISALPPGALKLGGLVEIVGAHQTLEDVARDAGTIAYEILTSLGTRYHRIYR</sequence>
<dbReference type="InterPro" id="IPR001608">
    <property type="entry name" value="Ala_racemase_N"/>
</dbReference>
<dbReference type="InterPro" id="IPR029066">
    <property type="entry name" value="PLP-binding_barrel"/>
</dbReference>
<dbReference type="AlphaFoldDB" id="A0A2W5TFC0"/>
<evidence type="ECO:0000256" key="6">
    <source>
        <dbReference type="ARBA" id="ARBA00023235"/>
    </source>
</evidence>
<dbReference type="Gene3D" id="2.40.37.10">
    <property type="entry name" value="Lyase, Ornithine Decarboxylase, Chain A, domain 1"/>
    <property type="match status" value="1"/>
</dbReference>
<dbReference type="NCBIfam" id="TIGR00492">
    <property type="entry name" value="alr"/>
    <property type="match status" value="1"/>
</dbReference>
<dbReference type="GO" id="GO:0005829">
    <property type="term" value="C:cytosol"/>
    <property type="evidence" value="ECO:0007669"/>
    <property type="project" value="TreeGrafter"/>
</dbReference>
<protein>
    <recommendedName>
        <fullName evidence="4 7">Alanine racemase</fullName>
        <ecNumber evidence="4 7">5.1.1.1</ecNumber>
    </recommendedName>
</protein>
<dbReference type="SMART" id="SM01005">
    <property type="entry name" value="Ala_racemase_C"/>
    <property type="match status" value="1"/>
</dbReference>
<comment type="similarity">
    <text evidence="3 7">Belongs to the alanine racemase family.</text>
</comment>
<evidence type="ECO:0000256" key="8">
    <source>
        <dbReference type="PIRSR" id="PIRSR600821-50"/>
    </source>
</evidence>
<accession>A0A2W5TFC0</accession>
<dbReference type="InterPro" id="IPR020622">
    <property type="entry name" value="Ala_racemase_pyridoxalP-BS"/>
</dbReference>
<dbReference type="Gene3D" id="3.20.20.10">
    <property type="entry name" value="Alanine racemase"/>
    <property type="match status" value="1"/>
</dbReference>
<gene>
    <name evidence="11" type="primary">alr</name>
    <name evidence="11" type="ORF">DI549_03255</name>
</gene>
<evidence type="ECO:0000256" key="4">
    <source>
        <dbReference type="ARBA" id="ARBA00013089"/>
    </source>
</evidence>
<evidence type="ECO:0000313" key="12">
    <source>
        <dbReference type="Proteomes" id="UP000248887"/>
    </source>
</evidence>
<dbReference type="PROSITE" id="PS00395">
    <property type="entry name" value="ALANINE_RACEMASE"/>
    <property type="match status" value="1"/>
</dbReference>
<name>A0A2W5TFC0_ANCNO</name>
<keyword evidence="6 7" id="KW-0413">Isomerase</keyword>
<keyword evidence="5 7" id="KW-0663">Pyridoxal phosphate</keyword>
<dbReference type="UniPathway" id="UPA00042">
    <property type="reaction ID" value="UER00497"/>
</dbReference>
<dbReference type="InterPro" id="IPR011079">
    <property type="entry name" value="Ala_racemase_C"/>
</dbReference>
<dbReference type="GO" id="GO:0030170">
    <property type="term" value="F:pyridoxal phosphate binding"/>
    <property type="evidence" value="ECO:0007669"/>
    <property type="project" value="UniProtKB-UniRule"/>
</dbReference>
<evidence type="ECO:0000313" key="11">
    <source>
        <dbReference type="EMBL" id="PZQ84910.1"/>
    </source>
</evidence>
<dbReference type="Proteomes" id="UP000248887">
    <property type="component" value="Unassembled WGS sequence"/>
</dbReference>
<comment type="caution">
    <text evidence="11">The sequence shown here is derived from an EMBL/GenBank/DDBJ whole genome shotgun (WGS) entry which is preliminary data.</text>
</comment>
<dbReference type="CDD" id="cd00430">
    <property type="entry name" value="PLPDE_III_AR"/>
    <property type="match status" value="1"/>
</dbReference>
<dbReference type="HAMAP" id="MF_01201">
    <property type="entry name" value="Ala_racemase"/>
    <property type="match status" value="1"/>
</dbReference>
<dbReference type="Pfam" id="PF01168">
    <property type="entry name" value="Ala_racemase_N"/>
    <property type="match status" value="1"/>
</dbReference>
<dbReference type="GO" id="GO:0008784">
    <property type="term" value="F:alanine racemase activity"/>
    <property type="evidence" value="ECO:0007669"/>
    <property type="project" value="UniProtKB-UniRule"/>
</dbReference>
<dbReference type="PRINTS" id="PR00992">
    <property type="entry name" value="ALARACEMASE"/>
</dbReference>
<feature type="modified residue" description="N6-(pyridoxal phosphate)lysine" evidence="7 8">
    <location>
        <position position="47"/>
    </location>
</feature>
<evidence type="ECO:0000256" key="1">
    <source>
        <dbReference type="ARBA" id="ARBA00000316"/>
    </source>
</evidence>
<dbReference type="GO" id="GO:0030632">
    <property type="term" value="P:D-alanine biosynthetic process"/>
    <property type="evidence" value="ECO:0007669"/>
    <property type="project" value="UniProtKB-UniRule"/>
</dbReference>
<comment type="cofactor">
    <cofactor evidence="2 7 8">
        <name>pyridoxal 5'-phosphate</name>
        <dbReference type="ChEBI" id="CHEBI:597326"/>
    </cofactor>
</comment>
<feature type="binding site" evidence="7 9">
    <location>
        <position position="146"/>
    </location>
    <ligand>
        <name>substrate</name>
    </ligand>
</feature>
<feature type="active site" description="Proton acceptor; specific for L-alanine" evidence="7">
    <location>
        <position position="268"/>
    </location>
</feature>
<dbReference type="PANTHER" id="PTHR30511">
    <property type="entry name" value="ALANINE RACEMASE"/>
    <property type="match status" value="1"/>
</dbReference>
<organism evidence="11 12">
    <name type="scientific">Ancylobacter novellus</name>
    <name type="common">Thiobacillus novellus</name>
    <dbReference type="NCBI Taxonomy" id="921"/>
    <lineage>
        <taxon>Bacteria</taxon>
        <taxon>Pseudomonadati</taxon>
        <taxon>Pseudomonadota</taxon>
        <taxon>Alphaproteobacteria</taxon>
        <taxon>Hyphomicrobiales</taxon>
        <taxon>Xanthobacteraceae</taxon>
        <taxon>Ancylobacter</taxon>
    </lineage>
</organism>
<evidence type="ECO:0000256" key="5">
    <source>
        <dbReference type="ARBA" id="ARBA00022898"/>
    </source>
</evidence>
<dbReference type="EC" id="5.1.1.1" evidence="4 7"/>
<dbReference type="SUPFAM" id="SSF50621">
    <property type="entry name" value="Alanine racemase C-terminal domain-like"/>
    <property type="match status" value="1"/>
</dbReference>
<comment type="catalytic activity">
    <reaction evidence="1 7">
        <text>L-alanine = D-alanine</text>
        <dbReference type="Rhea" id="RHEA:20249"/>
        <dbReference type="ChEBI" id="CHEBI:57416"/>
        <dbReference type="ChEBI" id="CHEBI:57972"/>
        <dbReference type="EC" id="5.1.1.1"/>
    </reaction>
</comment>
<feature type="active site" description="Proton acceptor; specific for D-alanine" evidence="7">
    <location>
        <position position="47"/>
    </location>
</feature>
<evidence type="ECO:0000259" key="10">
    <source>
        <dbReference type="SMART" id="SM01005"/>
    </source>
</evidence>
<evidence type="ECO:0000256" key="9">
    <source>
        <dbReference type="PIRSR" id="PIRSR600821-52"/>
    </source>
</evidence>
<dbReference type="InterPro" id="IPR009006">
    <property type="entry name" value="Ala_racemase/Decarboxylase_C"/>
</dbReference>
<dbReference type="InterPro" id="IPR000821">
    <property type="entry name" value="Ala_racemase"/>
</dbReference>